<protein>
    <recommendedName>
        <fullName evidence="9">Molybdopterin-synthase adenylyltransferase</fullName>
        <ecNumber evidence="8">2.7.7.80</ecNumber>
    </recommendedName>
    <alternativeName>
        <fullName evidence="12">MoaD protein adenylase</fullName>
    </alternativeName>
    <alternativeName>
        <fullName evidence="10">Molybdopterin-converting factor subunit 1 adenylase</fullName>
    </alternativeName>
    <alternativeName>
        <fullName evidence="11">Sulfur carrier protein MoaD adenylyltransferase</fullName>
    </alternativeName>
</protein>
<dbReference type="SUPFAM" id="SSF69572">
    <property type="entry name" value="Activating enzymes of the ubiquitin-like proteins"/>
    <property type="match status" value="1"/>
</dbReference>
<dbReference type="Proteomes" id="UP000000491">
    <property type="component" value="Chromosome"/>
</dbReference>
<evidence type="ECO:0000256" key="1">
    <source>
        <dbReference type="ARBA" id="ARBA00009919"/>
    </source>
</evidence>
<dbReference type="EMBL" id="CP002865">
    <property type="protein sequence ID" value="AEI37013.1"/>
    <property type="molecule type" value="Genomic_DNA"/>
</dbReference>
<dbReference type="PANTHER" id="PTHR10953:SF102">
    <property type="entry name" value="ADENYLYLTRANSFERASE AND SULFURTRANSFERASE MOCS3"/>
    <property type="match status" value="1"/>
</dbReference>
<keyword evidence="2" id="KW-0808">Transferase</keyword>
<dbReference type="GO" id="GO:0061605">
    <property type="term" value="F:molybdopterin-synthase adenylyltransferase activity"/>
    <property type="evidence" value="ECO:0007669"/>
    <property type="project" value="UniProtKB-EC"/>
</dbReference>
<dbReference type="InterPro" id="IPR035985">
    <property type="entry name" value="Ubiquitin-activating_enz"/>
</dbReference>
<dbReference type="GO" id="GO:0005524">
    <property type="term" value="F:ATP binding"/>
    <property type="evidence" value="ECO:0007669"/>
    <property type="project" value="UniProtKB-KW"/>
</dbReference>
<evidence type="ECO:0000256" key="2">
    <source>
        <dbReference type="ARBA" id="ARBA00022679"/>
    </source>
</evidence>
<evidence type="ECO:0000256" key="3">
    <source>
        <dbReference type="ARBA" id="ARBA00022741"/>
    </source>
</evidence>
<keyword evidence="4" id="KW-0067">ATP-binding</keyword>
<sequence>MNLTETQLDRYARHIVLPEIGGKGQKKLLAAHVAIVGAGGIGSPVIQYLAAAGVGRLTIIDDDEVSLSNLQRQTLFATRDVGAHKVAMAANVVQRLNPDVKIVPYDQRLTSDNARDLLDKVDVIVDGSDNFGTRLAISDMATELAIPLVSAAVHRFEAQLAVFKGYESDKPCYRCFVGDDPGEPEMTCAAQGVLGALTGTIGSLAAVEAIRLLTGFGKENTDKLLLIDAKDFRFRTVRLAKEPNCQCSRHKKD</sequence>
<comment type="catalytic activity">
    <reaction evidence="5">
        <text>[molybdopterin-synthase sulfur-carrier protein]-C-terminal Gly-Gly + ATP + H(+) = [molybdopterin-synthase sulfur-carrier protein]-C-terminal Gly-Gly-AMP + diphosphate</text>
        <dbReference type="Rhea" id="RHEA:43616"/>
        <dbReference type="Rhea" id="RHEA-COMP:12159"/>
        <dbReference type="Rhea" id="RHEA-COMP:12202"/>
        <dbReference type="ChEBI" id="CHEBI:15378"/>
        <dbReference type="ChEBI" id="CHEBI:30616"/>
        <dbReference type="ChEBI" id="CHEBI:33019"/>
        <dbReference type="ChEBI" id="CHEBI:90618"/>
        <dbReference type="ChEBI" id="CHEBI:90778"/>
        <dbReference type="EC" id="2.7.7.80"/>
    </reaction>
</comment>
<comment type="similarity">
    <text evidence="1">Belongs to the HesA/MoeB/ThiF family.</text>
</comment>
<dbReference type="STRING" id="579138.Zymop_0109"/>
<evidence type="ECO:0000259" key="13">
    <source>
        <dbReference type="Pfam" id="PF00899"/>
    </source>
</evidence>
<dbReference type="InterPro" id="IPR045886">
    <property type="entry name" value="ThiF/MoeB/HesA"/>
</dbReference>
<dbReference type="KEGG" id="zmp:Zymop_0109"/>
<dbReference type="Pfam" id="PF00899">
    <property type="entry name" value="ThiF"/>
    <property type="match status" value="1"/>
</dbReference>
<dbReference type="GO" id="GO:0008641">
    <property type="term" value="F:ubiquitin-like modifier activating enzyme activity"/>
    <property type="evidence" value="ECO:0007669"/>
    <property type="project" value="InterPro"/>
</dbReference>
<dbReference type="NCBIfam" id="NF004281">
    <property type="entry name" value="PRK05690.1"/>
    <property type="match status" value="1"/>
</dbReference>
<name>F8ETK3_ZYMMT</name>
<evidence type="ECO:0000256" key="8">
    <source>
        <dbReference type="ARBA" id="ARBA00066884"/>
    </source>
</evidence>
<evidence type="ECO:0000313" key="15">
    <source>
        <dbReference type="Proteomes" id="UP000000491"/>
    </source>
</evidence>
<dbReference type="AlphaFoldDB" id="F8ETK3"/>
<dbReference type="PANTHER" id="PTHR10953">
    <property type="entry name" value="UBIQUITIN-ACTIVATING ENZYME E1"/>
    <property type="match status" value="1"/>
</dbReference>
<evidence type="ECO:0000256" key="6">
    <source>
        <dbReference type="ARBA" id="ARBA00055169"/>
    </source>
</evidence>
<dbReference type="InterPro" id="IPR000594">
    <property type="entry name" value="ThiF_NAD_FAD-bd"/>
</dbReference>
<comment type="subunit">
    <text evidence="7">Homodimer. Forms a stable heterotetrameric complex of 2 MoeB and 2 MoaD during adenylation of MoaD.</text>
</comment>
<dbReference type="eggNOG" id="COG0476">
    <property type="taxonomic scope" value="Bacteria"/>
</dbReference>
<dbReference type="EC" id="2.7.7.80" evidence="8"/>
<dbReference type="PATRIC" id="fig|579138.3.peg.123"/>
<dbReference type="HOGENOM" id="CLU_013325_10_0_5"/>
<accession>F8ETK3</accession>
<dbReference type="Gene3D" id="3.40.50.720">
    <property type="entry name" value="NAD(P)-binding Rossmann-like Domain"/>
    <property type="match status" value="1"/>
</dbReference>
<dbReference type="CDD" id="cd00757">
    <property type="entry name" value="ThiF_MoeB_HesA_family"/>
    <property type="match status" value="1"/>
</dbReference>
<evidence type="ECO:0000256" key="4">
    <source>
        <dbReference type="ARBA" id="ARBA00022840"/>
    </source>
</evidence>
<evidence type="ECO:0000256" key="12">
    <source>
        <dbReference type="ARBA" id="ARBA00078531"/>
    </source>
</evidence>
<dbReference type="RefSeq" id="WP_013933413.1">
    <property type="nucleotide sequence ID" value="NC_015709.1"/>
</dbReference>
<dbReference type="FunFam" id="3.40.50.720:FF:000033">
    <property type="entry name" value="Adenylyltransferase and sulfurtransferase MOCS3"/>
    <property type="match status" value="1"/>
</dbReference>
<organism evidence="14 15">
    <name type="scientific">Zymomonas mobilis subsp. pomaceae (strain ATCC 29192 / DSM 22645 / JCM 10191 / CCUG 17912 / NBRC 13757 / NCIMB 11200 / NRRL B-4491 / Barker I)</name>
    <dbReference type="NCBI Taxonomy" id="579138"/>
    <lineage>
        <taxon>Bacteria</taxon>
        <taxon>Pseudomonadati</taxon>
        <taxon>Pseudomonadota</taxon>
        <taxon>Alphaproteobacteria</taxon>
        <taxon>Sphingomonadales</taxon>
        <taxon>Zymomonadaceae</taxon>
        <taxon>Zymomonas</taxon>
    </lineage>
</organism>
<evidence type="ECO:0000256" key="10">
    <source>
        <dbReference type="ARBA" id="ARBA00075110"/>
    </source>
</evidence>
<gene>
    <name evidence="14" type="ordered locus">Zymop_0109</name>
</gene>
<evidence type="ECO:0000256" key="11">
    <source>
        <dbReference type="ARBA" id="ARBA00075328"/>
    </source>
</evidence>
<evidence type="ECO:0000256" key="7">
    <source>
        <dbReference type="ARBA" id="ARBA00063809"/>
    </source>
</evidence>
<feature type="domain" description="THIF-type NAD/FAD binding fold" evidence="13">
    <location>
        <begin position="11"/>
        <end position="247"/>
    </location>
</feature>
<evidence type="ECO:0000313" key="14">
    <source>
        <dbReference type="EMBL" id="AEI37013.1"/>
    </source>
</evidence>
<dbReference type="GO" id="GO:0005829">
    <property type="term" value="C:cytosol"/>
    <property type="evidence" value="ECO:0007669"/>
    <property type="project" value="TreeGrafter"/>
</dbReference>
<reference evidence="14 15" key="1">
    <citation type="journal article" date="2011" name="J. Bacteriol.">
        <title>Genome sequence of the ethanol-producing Zymomonas mobilis subsp. pomaceae lectotype strain ATCC 29192.</title>
        <authorList>
            <person name="Kouvelis V.N."/>
            <person name="Davenport K.W."/>
            <person name="Brettin T.S."/>
            <person name="Bruce D."/>
            <person name="Detter C."/>
            <person name="Han C.S."/>
            <person name="Nolan M."/>
            <person name="Tapia R."/>
            <person name="Damoulaki A."/>
            <person name="Kyrpides N.C."/>
            <person name="Typas M.A."/>
            <person name="Pappas K.M."/>
        </authorList>
    </citation>
    <scope>NUCLEOTIDE SEQUENCE [LARGE SCALE GENOMIC DNA]</scope>
    <source>
        <strain evidence="15">ATCC 29192 / DSM 22645 / JCM 10191 / CCUG 17912 / NBRC 13757 / NCIMB 11200 / NRRL B-4491 / Barker I</strain>
    </source>
</reference>
<dbReference type="GO" id="GO:0004792">
    <property type="term" value="F:thiosulfate-cyanide sulfurtransferase activity"/>
    <property type="evidence" value="ECO:0007669"/>
    <property type="project" value="TreeGrafter"/>
</dbReference>
<evidence type="ECO:0000256" key="9">
    <source>
        <dbReference type="ARBA" id="ARBA00073635"/>
    </source>
</evidence>
<dbReference type="GO" id="GO:0008146">
    <property type="term" value="F:sulfotransferase activity"/>
    <property type="evidence" value="ECO:0007669"/>
    <property type="project" value="TreeGrafter"/>
</dbReference>
<evidence type="ECO:0000256" key="5">
    <source>
        <dbReference type="ARBA" id="ARBA00052218"/>
    </source>
</evidence>
<comment type="function">
    <text evidence="6">Catalyzes the adenylation by ATP of the carboxyl group of the C-terminal glycine of sulfur carrier protein MoaD.</text>
</comment>
<proteinExistence type="inferred from homology"/>
<keyword evidence="3" id="KW-0547">Nucleotide-binding</keyword>